<organism evidence="1 2">
    <name type="scientific">Scytonema hofmannii FACHB-248</name>
    <dbReference type="NCBI Taxonomy" id="1842502"/>
    <lineage>
        <taxon>Bacteria</taxon>
        <taxon>Bacillati</taxon>
        <taxon>Cyanobacteriota</taxon>
        <taxon>Cyanophyceae</taxon>
        <taxon>Nostocales</taxon>
        <taxon>Scytonemataceae</taxon>
        <taxon>Scytonema</taxon>
    </lineage>
</organism>
<accession>A0ABR8GVZ1</accession>
<dbReference type="EMBL" id="JACJTA010000070">
    <property type="protein sequence ID" value="MBD2607684.1"/>
    <property type="molecule type" value="Genomic_DNA"/>
</dbReference>
<protein>
    <submittedName>
        <fullName evidence="1">Uncharacterized protein</fullName>
    </submittedName>
</protein>
<reference evidence="1 2" key="1">
    <citation type="journal article" date="2020" name="ISME J.">
        <title>Comparative genomics reveals insights into cyanobacterial evolution and habitat adaptation.</title>
        <authorList>
            <person name="Chen M.Y."/>
            <person name="Teng W.K."/>
            <person name="Zhao L."/>
            <person name="Hu C.X."/>
            <person name="Zhou Y.K."/>
            <person name="Han B.P."/>
            <person name="Song L.R."/>
            <person name="Shu W.S."/>
        </authorList>
    </citation>
    <scope>NUCLEOTIDE SEQUENCE [LARGE SCALE GENOMIC DNA]</scope>
    <source>
        <strain evidence="1 2">FACHB-248</strain>
    </source>
</reference>
<dbReference type="Proteomes" id="UP000660380">
    <property type="component" value="Unassembled WGS sequence"/>
</dbReference>
<sequence length="117" mass="14005">MDNLYDLLQKIKKRPAMYLGKHSIFNLQAFLDGYYFARRELGIPLTEQESEFQKFLQWIREKFQVETGQLWASIILFNSADERSAVDRFFSLFEEFINQQPNIIDNKQVEKLRKFGS</sequence>
<evidence type="ECO:0000313" key="2">
    <source>
        <dbReference type="Proteomes" id="UP000660380"/>
    </source>
</evidence>
<keyword evidence="2" id="KW-1185">Reference proteome</keyword>
<dbReference type="RefSeq" id="WP_029634327.1">
    <property type="nucleotide sequence ID" value="NZ_JACJTA010000070.1"/>
</dbReference>
<proteinExistence type="predicted"/>
<name>A0ABR8GVZ1_9CYAN</name>
<evidence type="ECO:0000313" key="1">
    <source>
        <dbReference type="EMBL" id="MBD2607684.1"/>
    </source>
</evidence>
<comment type="caution">
    <text evidence="1">The sequence shown here is derived from an EMBL/GenBank/DDBJ whole genome shotgun (WGS) entry which is preliminary data.</text>
</comment>
<gene>
    <name evidence="1" type="ORF">H6G81_24940</name>
</gene>